<keyword evidence="2" id="KW-1185">Reference proteome</keyword>
<reference evidence="1 2" key="1">
    <citation type="submission" date="2018-03" db="EMBL/GenBank/DDBJ databases">
        <title>The ancient ancestry and fast evolution of plastids.</title>
        <authorList>
            <person name="Moore K.R."/>
            <person name="Magnabosco C."/>
            <person name="Momper L."/>
            <person name="Gold D.A."/>
            <person name="Bosak T."/>
            <person name="Fournier G.P."/>
        </authorList>
    </citation>
    <scope>NUCLEOTIDE SEQUENCE [LARGE SCALE GENOMIC DNA]</scope>
    <source>
        <strain evidence="1 2">CCALA 016</strain>
    </source>
</reference>
<gene>
    <name evidence="1" type="ORF">C7H19_05255</name>
</gene>
<name>A0A2T1M149_9CHRO</name>
<protein>
    <submittedName>
        <fullName evidence="1">Uncharacterized protein</fullName>
    </submittedName>
</protein>
<reference evidence="1 2" key="2">
    <citation type="submission" date="2018-03" db="EMBL/GenBank/DDBJ databases">
        <authorList>
            <person name="Keele B.F."/>
        </authorList>
    </citation>
    <scope>NUCLEOTIDE SEQUENCE [LARGE SCALE GENOMIC DNA]</scope>
    <source>
        <strain evidence="1 2">CCALA 016</strain>
    </source>
</reference>
<evidence type="ECO:0000313" key="1">
    <source>
        <dbReference type="EMBL" id="PSF38397.1"/>
    </source>
</evidence>
<comment type="caution">
    <text evidence="1">The sequence shown here is derived from an EMBL/GenBank/DDBJ whole genome shotgun (WGS) entry which is preliminary data.</text>
</comment>
<dbReference type="EMBL" id="PXOH01000004">
    <property type="protein sequence ID" value="PSF38397.1"/>
    <property type="molecule type" value="Genomic_DNA"/>
</dbReference>
<dbReference type="Proteomes" id="UP000239001">
    <property type="component" value="Unassembled WGS sequence"/>
</dbReference>
<sequence length="239" mass="28412">MSCRFLQNSFLHNSTDSNQEKSEIEKIWLSRLSEDYLEQSQQEKDSIIQWLLGEEQEVWNSLTREQQKINQQSLNNRYQILKLRYLNVTATQAYRNLINRLGSVVVEQQNLKNWITANRNGQRALLEVVQEVIQEMLKSDRYLLQQMSWIAQCTCNEMLRDRLLLASVEEYCLKSIQNQSLFIDRLFNYIHRNPNNKSVLLLLEPMNLDDYNIAMVKTKNQNLEQFTKVMLEVRYPISA</sequence>
<organism evidence="1 2">
    <name type="scientific">Aphanothece hegewaldii CCALA 016</name>
    <dbReference type="NCBI Taxonomy" id="2107694"/>
    <lineage>
        <taxon>Bacteria</taxon>
        <taxon>Bacillati</taxon>
        <taxon>Cyanobacteriota</taxon>
        <taxon>Cyanophyceae</taxon>
        <taxon>Oscillatoriophycideae</taxon>
        <taxon>Chroococcales</taxon>
        <taxon>Aphanothecaceae</taxon>
        <taxon>Aphanothece</taxon>
    </lineage>
</organism>
<proteinExistence type="predicted"/>
<dbReference type="AlphaFoldDB" id="A0A2T1M149"/>
<evidence type="ECO:0000313" key="2">
    <source>
        <dbReference type="Proteomes" id="UP000239001"/>
    </source>
</evidence>
<accession>A0A2T1M149</accession>